<gene>
    <name evidence="1" type="ORF">NO2_1079</name>
</gene>
<keyword evidence="2" id="KW-1185">Reference proteome</keyword>
<proteinExistence type="predicted"/>
<reference evidence="1 2" key="1">
    <citation type="journal article" date="2019" name="ISME J.">
        <title>Genome analyses of uncultured TG2/ZB3 bacteria in 'Margulisbacteria' specifically attached to ectosymbiotic spirochetes of protists in the termite gut.</title>
        <authorList>
            <person name="Utami Y.D."/>
            <person name="Kuwahara H."/>
            <person name="Igai K."/>
            <person name="Murakami T."/>
            <person name="Sugaya K."/>
            <person name="Morikawa T."/>
            <person name="Nagura Y."/>
            <person name="Yuki M."/>
            <person name="Deevong P."/>
            <person name="Inoue T."/>
            <person name="Kihara K."/>
            <person name="Lo N."/>
            <person name="Yamada A."/>
            <person name="Ohkuma M."/>
            <person name="Hongoh Y."/>
        </authorList>
    </citation>
    <scope>NUCLEOTIDE SEQUENCE [LARGE SCALE GENOMIC DNA]</scope>
    <source>
        <strain evidence="1">NkOx7-02</strain>
    </source>
</reference>
<dbReference type="EMBL" id="BGZO01000032">
    <property type="protein sequence ID" value="GBR76546.1"/>
    <property type="molecule type" value="Genomic_DNA"/>
</dbReference>
<dbReference type="Proteomes" id="UP000275925">
    <property type="component" value="Unassembled WGS sequence"/>
</dbReference>
<organism evidence="1 2">
    <name type="scientific">Candidatus Termititenax persephonae</name>
    <dbReference type="NCBI Taxonomy" id="2218525"/>
    <lineage>
        <taxon>Bacteria</taxon>
        <taxon>Bacillati</taxon>
        <taxon>Candidatus Margulisiibacteriota</taxon>
        <taxon>Candidatus Termititenacia</taxon>
        <taxon>Candidatus Termititenacales</taxon>
        <taxon>Candidatus Termititenacaceae</taxon>
        <taxon>Candidatus Termititenax</taxon>
    </lineage>
</organism>
<comment type="caution">
    <text evidence="1">The sequence shown here is derived from an EMBL/GenBank/DDBJ whole genome shotgun (WGS) entry which is preliminary data.</text>
</comment>
<name>A0A388THE1_9BACT</name>
<sequence length="74" mass="8559">MEAIKAYYDGRAFVPVFPVNVAKNRVAIITILDNIMDSVPEKTYLQYVGKLSDDSYQEMTAILQDTRKIEKNEW</sequence>
<accession>A0A388THE1</accession>
<evidence type="ECO:0000313" key="2">
    <source>
        <dbReference type="Proteomes" id="UP000275925"/>
    </source>
</evidence>
<evidence type="ECO:0000313" key="1">
    <source>
        <dbReference type="EMBL" id="GBR76546.1"/>
    </source>
</evidence>
<protein>
    <submittedName>
        <fullName evidence="1">Uncharacterized protein</fullName>
    </submittedName>
</protein>
<dbReference type="AlphaFoldDB" id="A0A388THE1"/>